<sequence length="133" mass="14835">MRPAYVKPHAQRGKTAANVAAAIRAAVTRPTMRFVQVKSTERQAALALHRTRDLPVKQRTQLENMTYGLLADFGMARGLRHALELASRLVDRVDGFPDSDGDEGKPIRLPLDHELRQFRPDLSGWEDQVAGHG</sequence>
<protein>
    <submittedName>
        <fullName evidence="1">Uncharacterized protein</fullName>
    </submittedName>
</protein>
<proteinExistence type="predicted"/>
<keyword evidence="2" id="KW-1185">Reference proteome</keyword>
<gene>
    <name evidence="1" type="ORF">SAMN05192568_100414</name>
</gene>
<evidence type="ECO:0000313" key="2">
    <source>
        <dbReference type="Proteomes" id="UP000199048"/>
    </source>
</evidence>
<reference evidence="2" key="1">
    <citation type="submission" date="2016-10" db="EMBL/GenBank/DDBJ databases">
        <authorList>
            <person name="Varghese N."/>
            <person name="Submissions S."/>
        </authorList>
    </citation>
    <scope>NUCLEOTIDE SEQUENCE [LARGE SCALE GENOMIC DNA]</scope>
    <source>
        <strain evidence="2">BL36</strain>
    </source>
</reference>
<dbReference type="Proteomes" id="UP000199048">
    <property type="component" value="Unassembled WGS sequence"/>
</dbReference>
<evidence type="ECO:0000313" key="1">
    <source>
        <dbReference type="EMBL" id="SFL36855.1"/>
    </source>
</evidence>
<name>A0A1I4H3S7_9HYPH</name>
<dbReference type="AlphaFoldDB" id="A0A1I4H3S7"/>
<dbReference type="EMBL" id="FOTK01000004">
    <property type="protein sequence ID" value="SFL36855.1"/>
    <property type="molecule type" value="Genomic_DNA"/>
</dbReference>
<accession>A0A1I4H3S7</accession>
<dbReference type="STRING" id="582667.SAMN05192568_100414"/>
<organism evidence="1 2">
    <name type="scientific">Methylobacterium pseudosasicola</name>
    <dbReference type="NCBI Taxonomy" id="582667"/>
    <lineage>
        <taxon>Bacteria</taxon>
        <taxon>Pseudomonadati</taxon>
        <taxon>Pseudomonadota</taxon>
        <taxon>Alphaproteobacteria</taxon>
        <taxon>Hyphomicrobiales</taxon>
        <taxon>Methylobacteriaceae</taxon>
        <taxon>Methylobacterium</taxon>
    </lineage>
</organism>